<reference evidence="5 6" key="2">
    <citation type="journal article" date="2012" name="Eukaryot. Cell">
        <title>Genome update of Botrytis cinerea strains B05.10 and T4.</title>
        <authorList>
            <person name="Staats M."/>
            <person name="van Kan J.A."/>
        </authorList>
    </citation>
    <scope>NUCLEOTIDE SEQUENCE [LARGE SCALE GENOMIC DNA]</scope>
    <source>
        <strain evidence="5 6">B05.10</strain>
    </source>
</reference>
<dbReference type="VEuPathDB" id="FungiDB:Bcin05g05680"/>
<dbReference type="GO" id="GO:0050660">
    <property type="term" value="F:flavin adenine dinucleotide binding"/>
    <property type="evidence" value="ECO:0007669"/>
    <property type="project" value="InterPro"/>
</dbReference>
<evidence type="ECO:0000313" key="5">
    <source>
        <dbReference type="EMBL" id="ATZ50194.1"/>
    </source>
</evidence>
<evidence type="ECO:0000256" key="1">
    <source>
        <dbReference type="ARBA" id="ARBA00009183"/>
    </source>
</evidence>
<dbReference type="InterPro" id="IPR050346">
    <property type="entry name" value="FMO-like"/>
</dbReference>
<dbReference type="GO" id="GO:0004499">
    <property type="term" value="F:N,N-dimethylaniline monooxygenase activity"/>
    <property type="evidence" value="ECO:0007669"/>
    <property type="project" value="InterPro"/>
</dbReference>
<dbReference type="EMBL" id="CP009809">
    <property type="protein sequence ID" value="ATZ50194.1"/>
    <property type="molecule type" value="Genomic_DNA"/>
</dbReference>
<dbReference type="InterPro" id="IPR020946">
    <property type="entry name" value="Flavin_mOase-like"/>
</dbReference>
<accession>A0A384JIM5</accession>
<protein>
    <recommendedName>
        <fullName evidence="7">FAD/NAD(P)-binding domain-containing protein</fullName>
    </recommendedName>
</protein>
<dbReference type="InterPro" id="IPR036188">
    <property type="entry name" value="FAD/NAD-bd_sf"/>
</dbReference>
<organism evidence="5 6">
    <name type="scientific">Botryotinia fuckeliana (strain B05.10)</name>
    <name type="common">Noble rot fungus</name>
    <name type="synonym">Botrytis cinerea</name>
    <dbReference type="NCBI Taxonomy" id="332648"/>
    <lineage>
        <taxon>Eukaryota</taxon>
        <taxon>Fungi</taxon>
        <taxon>Dikarya</taxon>
        <taxon>Ascomycota</taxon>
        <taxon>Pezizomycotina</taxon>
        <taxon>Leotiomycetes</taxon>
        <taxon>Helotiales</taxon>
        <taxon>Sclerotiniaceae</taxon>
        <taxon>Botrytis</taxon>
    </lineage>
</organism>
<keyword evidence="6" id="KW-1185">Reference proteome</keyword>
<dbReference type="Proteomes" id="UP000001798">
    <property type="component" value="Chromosome 5"/>
</dbReference>
<dbReference type="GeneID" id="5440296"/>
<reference evidence="5 6" key="3">
    <citation type="journal article" date="2017" name="Mol. Plant Pathol.">
        <title>A gapless genome sequence of the fungus Botrytis cinerea.</title>
        <authorList>
            <person name="Van Kan J.A."/>
            <person name="Stassen J.H."/>
            <person name="Mosbach A."/>
            <person name="Van Der Lee T.A."/>
            <person name="Faino L."/>
            <person name="Farmer A.D."/>
            <person name="Papasotiriou D.G."/>
            <person name="Zhou S."/>
            <person name="Seidl M.F."/>
            <person name="Cottam E."/>
            <person name="Edel D."/>
            <person name="Hahn M."/>
            <person name="Schwartz D.C."/>
            <person name="Dietrich R.A."/>
            <person name="Widdison S."/>
            <person name="Scalliet G."/>
        </authorList>
    </citation>
    <scope>NUCLEOTIDE SEQUENCE [LARGE SCALE GENOMIC DNA]</scope>
    <source>
        <strain evidence="5 6">B05.10</strain>
    </source>
</reference>
<sequence length="557" mass="62344">MGDKPAKRSALVIGAGIYGLITAKTLLHDSASFFDSVELLERNEELGGVWANNRIYDGLTTNSPLLTYEIPDFPYSDDLRKTGRHVKAEEVNRYLQDYAEKNSLVTRIKFHHHVQEISWDSDQRLWIINGHTQNQSFCLSSTHLVICTGLYHAAHVPPSLQGNNVADFAGNVWHSSQVSNLDIQQALAGSGDIVVVGAGKSAIDLATLLAQGQWSVEDSPTVNLVYRQPHWLSPRNILHNTVAFEKILFCRFVNAWLPFANPPDIFHRYVADTALGRWCTRKIFEIVSWDFITSNLQQDLPQTIPNNPLSGALSGALHVTPVSYLESVRDRKIEIFEGHIALLRGDKAYIVDKSGSTQIVKADNVIVATGYNLSLPFLSKSLLEDLGLVARGDLARIPNTEDLPYIRLHRLVVPPEAIHQSSSRTTENSKPYRNIAFNGFAYSLLNPTVAFVTANWISDYFGGKISLPRQDRIEADISRFYSWQIESFGSKGAKGVHIGSHATLYTDLLLKDMDLQSGHVIDGGFVSRTIREWFRPMFPALYARVAHERLLRDKKIG</sequence>
<evidence type="ECO:0000256" key="4">
    <source>
        <dbReference type="ARBA" id="ARBA00023002"/>
    </source>
</evidence>
<keyword evidence="4" id="KW-0560">Oxidoreductase</keyword>
<dbReference type="Pfam" id="PF00743">
    <property type="entry name" value="FMO-like"/>
    <property type="match status" value="1"/>
</dbReference>
<gene>
    <name evidence="5" type="ORF">BCIN_05g05680</name>
</gene>
<dbReference type="AlphaFoldDB" id="A0A384JIM5"/>
<evidence type="ECO:0000313" key="6">
    <source>
        <dbReference type="Proteomes" id="UP000001798"/>
    </source>
</evidence>
<dbReference type="Gene3D" id="3.50.50.60">
    <property type="entry name" value="FAD/NAD(P)-binding domain"/>
    <property type="match status" value="2"/>
</dbReference>
<proteinExistence type="inferred from homology"/>
<dbReference type="SUPFAM" id="SSF51905">
    <property type="entry name" value="FAD/NAD(P)-binding domain"/>
    <property type="match status" value="3"/>
</dbReference>
<evidence type="ECO:0000256" key="3">
    <source>
        <dbReference type="ARBA" id="ARBA00022827"/>
    </source>
</evidence>
<evidence type="ECO:0008006" key="7">
    <source>
        <dbReference type="Google" id="ProtNLM"/>
    </source>
</evidence>
<keyword evidence="3" id="KW-0274">FAD</keyword>
<reference evidence="5 6" key="1">
    <citation type="journal article" date="2011" name="PLoS Genet.">
        <title>Genomic analysis of the necrotrophic fungal pathogens Sclerotinia sclerotiorum and Botrytis cinerea.</title>
        <authorList>
            <person name="Amselem J."/>
            <person name="Cuomo C.A."/>
            <person name="van Kan J.A."/>
            <person name="Viaud M."/>
            <person name="Benito E.P."/>
            <person name="Couloux A."/>
            <person name="Coutinho P.M."/>
            <person name="de Vries R.P."/>
            <person name="Dyer P.S."/>
            <person name="Fillinger S."/>
            <person name="Fournier E."/>
            <person name="Gout L."/>
            <person name="Hahn M."/>
            <person name="Kohn L."/>
            <person name="Lapalu N."/>
            <person name="Plummer K.M."/>
            <person name="Pradier J.M."/>
            <person name="Quevillon E."/>
            <person name="Sharon A."/>
            <person name="Simon A."/>
            <person name="ten Have A."/>
            <person name="Tudzynski B."/>
            <person name="Tudzynski P."/>
            <person name="Wincker P."/>
            <person name="Andrew M."/>
            <person name="Anthouard V."/>
            <person name="Beever R.E."/>
            <person name="Beffa R."/>
            <person name="Benoit I."/>
            <person name="Bouzid O."/>
            <person name="Brault B."/>
            <person name="Chen Z."/>
            <person name="Choquer M."/>
            <person name="Collemare J."/>
            <person name="Cotton P."/>
            <person name="Danchin E.G."/>
            <person name="Da Silva C."/>
            <person name="Gautier A."/>
            <person name="Giraud C."/>
            <person name="Giraud T."/>
            <person name="Gonzalez C."/>
            <person name="Grossetete S."/>
            <person name="Guldener U."/>
            <person name="Henrissat B."/>
            <person name="Howlett B.J."/>
            <person name="Kodira C."/>
            <person name="Kretschmer M."/>
            <person name="Lappartient A."/>
            <person name="Leroch M."/>
            <person name="Levis C."/>
            <person name="Mauceli E."/>
            <person name="Neuveglise C."/>
            <person name="Oeser B."/>
            <person name="Pearson M."/>
            <person name="Poulain J."/>
            <person name="Poussereau N."/>
            <person name="Quesneville H."/>
            <person name="Rascle C."/>
            <person name="Schumacher J."/>
            <person name="Segurens B."/>
            <person name="Sexton A."/>
            <person name="Silva E."/>
            <person name="Sirven C."/>
            <person name="Soanes D.M."/>
            <person name="Talbot N.J."/>
            <person name="Templeton M."/>
            <person name="Yandava C."/>
            <person name="Yarden O."/>
            <person name="Zeng Q."/>
            <person name="Rollins J.A."/>
            <person name="Lebrun M.H."/>
            <person name="Dickman M."/>
        </authorList>
    </citation>
    <scope>NUCLEOTIDE SEQUENCE [LARGE SCALE GENOMIC DNA]</scope>
    <source>
        <strain evidence="5 6">B05.10</strain>
    </source>
</reference>
<name>A0A384JIM5_BOTFB</name>
<comment type="similarity">
    <text evidence="1">Belongs to the FMO family.</text>
</comment>
<evidence type="ECO:0000256" key="2">
    <source>
        <dbReference type="ARBA" id="ARBA00022630"/>
    </source>
</evidence>
<dbReference type="RefSeq" id="XP_024548876.1">
    <property type="nucleotide sequence ID" value="XM_024693091.1"/>
</dbReference>
<dbReference type="GO" id="GO:0050661">
    <property type="term" value="F:NADP binding"/>
    <property type="evidence" value="ECO:0007669"/>
    <property type="project" value="InterPro"/>
</dbReference>
<keyword evidence="2" id="KW-0285">Flavoprotein</keyword>
<dbReference type="KEGG" id="bfu:BCIN_05g05680"/>
<dbReference type="PANTHER" id="PTHR23023">
    <property type="entry name" value="DIMETHYLANILINE MONOOXYGENASE"/>
    <property type="match status" value="1"/>
</dbReference>
<dbReference type="OrthoDB" id="66881at2759"/>